<evidence type="ECO:0000313" key="1">
    <source>
        <dbReference type="EMBL" id="KAJ0969738.1"/>
    </source>
</evidence>
<accession>A0A9D5HB59</accession>
<gene>
    <name evidence="1" type="ORF">J5N97_022615</name>
</gene>
<dbReference type="Proteomes" id="UP001085076">
    <property type="component" value="Miscellaneous, Linkage group lg06"/>
</dbReference>
<protein>
    <submittedName>
        <fullName evidence="1">Uncharacterized protein</fullName>
    </submittedName>
</protein>
<proteinExistence type="predicted"/>
<name>A0A9D5HB59_9LILI</name>
<reference evidence="1" key="1">
    <citation type="submission" date="2021-03" db="EMBL/GenBank/DDBJ databases">
        <authorList>
            <person name="Li Z."/>
            <person name="Yang C."/>
        </authorList>
    </citation>
    <scope>NUCLEOTIDE SEQUENCE</scope>
    <source>
        <strain evidence="1">Dzin_1.0</strain>
        <tissue evidence="1">Leaf</tissue>
    </source>
</reference>
<evidence type="ECO:0000313" key="2">
    <source>
        <dbReference type="Proteomes" id="UP001085076"/>
    </source>
</evidence>
<dbReference type="EMBL" id="JAGGNH010000006">
    <property type="protein sequence ID" value="KAJ0969738.1"/>
    <property type="molecule type" value="Genomic_DNA"/>
</dbReference>
<dbReference type="AlphaFoldDB" id="A0A9D5HB59"/>
<keyword evidence="2" id="KW-1185">Reference proteome</keyword>
<sequence>MKLIDLSDKPECGSRIFFTFIGFLKMPLIVPGEAIEEEDRYFLDADGANNLDEDVEDSGDDLTAQRFQQFGNENQRLDFRNCLLSVLQISTGCFSSEFLIRKGGNSRVYKGCLSDDD</sequence>
<dbReference type="OrthoDB" id="5072at2759"/>
<reference evidence="1" key="2">
    <citation type="journal article" date="2022" name="Hortic Res">
        <title>The genome of Dioscorea zingiberensis sheds light on the biosynthesis, origin and evolution of the medicinally important diosgenin saponins.</title>
        <authorList>
            <person name="Li Y."/>
            <person name="Tan C."/>
            <person name="Li Z."/>
            <person name="Guo J."/>
            <person name="Li S."/>
            <person name="Chen X."/>
            <person name="Wang C."/>
            <person name="Dai X."/>
            <person name="Yang H."/>
            <person name="Song W."/>
            <person name="Hou L."/>
            <person name="Xu J."/>
            <person name="Tong Z."/>
            <person name="Xu A."/>
            <person name="Yuan X."/>
            <person name="Wang W."/>
            <person name="Yang Q."/>
            <person name="Chen L."/>
            <person name="Sun Z."/>
            <person name="Wang K."/>
            <person name="Pan B."/>
            <person name="Chen J."/>
            <person name="Bao Y."/>
            <person name="Liu F."/>
            <person name="Qi X."/>
            <person name="Gang D.R."/>
            <person name="Wen J."/>
            <person name="Li J."/>
        </authorList>
    </citation>
    <scope>NUCLEOTIDE SEQUENCE</scope>
    <source>
        <strain evidence="1">Dzin_1.0</strain>
    </source>
</reference>
<comment type="caution">
    <text evidence="1">The sequence shown here is derived from an EMBL/GenBank/DDBJ whole genome shotgun (WGS) entry which is preliminary data.</text>
</comment>
<organism evidence="1 2">
    <name type="scientific">Dioscorea zingiberensis</name>
    <dbReference type="NCBI Taxonomy" id="325984"/>
    <lineage>
        <taxon>Eukaryota</taxon>
        <taxon>Viridiplantae</taxon>
        <taxon>Streptophyta</taxon>
        <taxon>Embryophyta</taxon>
        <taxon>Tracheophyta</taxon>
        <taxon>Spermatophyta</taxon>
        <taxon>Magnoliopsida</taxon>
        <taxon>Liliopsida</taxon>
        <taxon>Dioscoreales</taxon>
        <taxon>Dioscoreaceae</taxon>
        <taxon>Dioscorea</taxon>
    </lineage>
</organism>